<organism evidence="2 3">
    <name type="scientific">Aspergillus novofumigatus (strain IBT 16806)</name>
    <dbReference type="NCBI Taxonomy" id="1392255"/>
    <lineage>
        <taxon>Eukaryota</taxon>
        <taxon>Fungi</taxon>
        <taxon>Dikarya</taxon>
        <taxon>Ascomycota</taxon>
        <taxon>Pezizomycotina</taxon>
        <taxon>Eurotiomycetes</taxon>
        <taxon>Eurotiomycetidae</taxon>
        <taxon>Eurotiales</taxon>
        <taxon>Aspergillaceae</taxon>
        <taxon>Aspergillus</taxon>
        <taxon>Aspergillus subgen. Fumigati</taxon>
    </lineage>
</organism>
<comment type="caution">
    <text evidence="2">The sequence shown here is derived from an EMBL/GenBank/DDBJ whole genome shotgun (WGS) entry which is preliminary data.</text>
</comment>
<protein>
    <recommendedName>
        <fullName evidence="4">Secreted protein</fullName>
    </recommendedName>
</protein>
<evidence type="ECO:0000313" key="2">
    <source>
        <dbReference type="EMBL" id="PKX90683.1"/>
    </source>
</evidence>
<sequence length="80" mass="9069">MCQKCQISNRVWFGFKCYAKKRRTLFLTFHLLLPAAVRSDCNCRGVLSQSPKGKRISDLNATLVKHGENGAQRMVQLDAL</sequence>
<evidence type="ECO:0000256" key="1">
    <source>
        <dbReference type="SAM" id="SignalP"/>
    </source>
</evidence>
<gene>
    <name evidence="2" type="ORF">P174DRAFT_270620</name>
</gene>
<feature type="chain" id="PRO_5014133561" description="Secreted protein" evidence="1">
    <location>
        <begin position="40"/>
        <end position="80"/>
    </location>
</feature>
<dbReference type="EMBL" id="MSZS01000007">
    <property type="protein sequence ID" value="PKX90683.1"/>
    <property type="molecule type" value="Genomic_DNA"/>
</dbReference>
<name>A0A2I1BZ97_ASPN1</name>
<proteinExistence type="predicted"/>
<dbReference type="Proteomes" id="UP000234474">
    <property type="component" value="Unassembled WGS sequence"/>
</dbReference>
<accession>A0A2I1BZ97</accession>
<dbReference type="GeneID" id="36528846"/>
<dbReference type="VEuPathDB" id="FungiDB:P174DRAFT_270620"/>
<evidence type="ECO:0008006" key="4">
    <source>
        <dbReference type="Google" id="ProtNLM"/>
    </source>
</evidence>
<dbReference type="AlphaFoldDB" id="A0A2I1BZ97"/>
<feature type="signal peptide" evidence="1">
    <location>
        <begin position="1"/>
        <end position="39"/>
    </location>
</feature>
<keyword evidence="1" id="KW-0732">Signal</keyword>
<dbReference type="RefSeq" id="XP_024679278.1">
    <property type="nucleotide sequence ID" value="XM_024821520.1"/>
</dbReference>
<evidence type="ECO:0000313" key="3">
    <source>
        <dbReference type="Proteomes" id="UP000234474"/>
    </source>
</evidence>
<reference evidence="3" key="1">
    <citation type="journal article" date="2018" name="Proc. Natl. Acad. Sci. U.S.A.">
        <title>Linking secondary metabolites to gene clusters through genome sequencing of six diverse Aspergillus species.</title>
        <authorList>
            <person name="Kaerboelling I."/>
            <person name="Vesth T.C."/>
            <person name="Frisvad J.C."/>
            <person name="Nybo J.L."/>
            <person name="Theobald S."/>
            <person name="Kuo A."/>
            <person name="Bowyer P."/>
            <person name="Matsuda Y."/>
            <person name="Mondo S."/>
            <person name="Lyhne E.K."/>
            <person name="Kogle M.E."/>
            <person name="Clum A."/>
            <person name="Lipzen A."/>
            <person name="Salamov A."/>
            <person name="Ngan C.Y."/>
            <person name="Daum C."/>
            <person name="Chiniquy J."/>
            <person name="Barry K."/>
            <person name="LaButti K."/>
            <person name="Haridas S."/>
            <person name="Simmons B.A."/>
            <person name="Magnuson J.K."/>
            <person name="Mortensen U.H."/>
            <person name="Larsen T.O."/>
            <person name="Grigoriev I.V."/>
            <person name="Baker S.E."/>
            <person name="Andersen M.R."/>
        </authorList>
    </citation>
    <scope>NUCLEOTIDE SEQUENCE [LARGE SCALE GENOMIC DNA]</scope>
    <source>
        <strain evidence="3">IBT 16806</strain>
    </source>
</reference>
<keyword evidence="3" id="KW-1185">Reference proteome</keyword>